<dbReference type="PROSITE" id="PS50011">
    <property type="entry name" value="PROTEIN_KINASE_DOM"/>
    <property type="match status" value="1"/>
</dbReference>
<dbReference type="InterPro" id="IPR000719">
    <property type="entry name" value="Prot_kinase_dom"/>
</dbReference>
<evidence type="ECO:0000313" key="2">
    <source>
        <dbReference type="EMBL" id="CAD7235588.1"/>
    </source>
</evidence>
<dbReference type="InterPro" id="IPR008266">
    <property type="entry name" value="Tyr_kinase_AS"/>
</dbReference>
<feature type="compositionally biased region" description="Polar residues" evidence="1">
    <location>
        <begin position="559"/>
        <end position="572"/>
    </location>
</feature>
<dbReference type="InterPro" id="IPR036770">
    <property type="entry name" value="Ankyrin_rpt-contain_sf"/>
</dbReference>
<protein>
    <submittedName>
        <fullName evidence="2">Uncharacterized protein</fullName>
    </submittedName>
</protein>
<dbReference type="PROSITE" id="PS00107">
    <property type="entry name" value="PROTEIN_KINASE_ATP"/>
    <property type="match status" value="1"/>
</dbReference>
<evidence type="ECO:0000256" key="1">
    <source>
        <dbReference type="SAM" id="MobiDB-lite"/>
    </source>
</evidence>
<feature type="region of interest" description="Disordered" evidence="1">
    <location>
        <begin position="534"/>
        <end position="572"/>
    </location>
</feature>
<dbReference type="InterPro" id="IPR001245">
    <property type="entry name" value="Ser-Thr/Tyr_kinase_cat_dom"/>
</dbReference>
<dbReference type="OrthoDB" id="6354997at2759"/>
<dbReference type="InterPro" id="IPR011009">
    <property type="entry name" value="Kinase-like_dom_sf"/>
</dbReference>
<dbReference type="InterPro" id="IPR020635">
    <property type="entry name" value="Tyr_kinase_cat_dom"/>
</dbReference>
<dbReference type="Pfam" id="PF13637">
    <property type="entry name" value="Ank_4"/>
    <property type="match status" value="2"/>
</dbReference>
<gene>
    <name evidence="2" type="ORF">CTOB1V02_LOCUS13403</name>
</gene>
<dbReference type="PANTHER" id="PTHR44207">
    <property type="entry name" value="SURFACE ANTIGEN BSPA-LIKE-RELATED"/>
    <property type="match status" value="1"/>
</dbReference>
<name>A0A7R8ZSS0_9CRUS</name>
<dbReference type="GO" id="GO:0004713">
    <property type="term" value="F:protein tyrosine kinase activity"/>
    <property type="evidence" value="ECO:0007669"/>
    <property type="project" value="InterPro"/>
</dbReference>
<dbReference type="PRINTS" id="PR01415">
    <property type="entry name" value="ANKYRIN"/>
</dbReference>
<dbReference type="SUPFAM" id="SSF56112">
    <property type="entry name" value="Protein kinase-like (PK-like)"/>
    <property type="match status" value="1"/>
</dbReference>
<dbReference type="PROSITE" id="PS00109">
    <property type="entry name" value="PROTEIN_KINASE_TYR"/>
    <property type="match status" value="1"/>
</dbReference>
<sequence>MEQVLEQVQHFCLFGMNRCAAYLNAKRGLPQPPPVPSTDPQETLQFGLNAGLQFTSFSHHFWIFSNWLINKGACVDAECPIPETPLHMASRFGNIETALLLLVKGANVNASTEDGWTPLHFSSEKGHNDISLLLIEWGADVCATTCDGQSPLFLCSSNGHKEVVNLLLDQGAEIDSVTESGFTAIQFACQEGHLDVVKALADRKARADTVTVNGLTPLRSACNNGRWDVVSLLIERYGPAIVQHTTSQLKNDITPLICIAIKHGASLAILKLLFANGASVHDTDFIGSSSLHYTCIFGSFDTVEFIHSKGVSWNVVDEDGLNPVHCAMKWRDADFQVKIKELLGTERFNRLEQMEVTPRLDRLHFQFEDVAEIGSGSFGKVFRGRWKKNDEWYAIKRLEPKKECTVETIEQEGDWLRSRAFSHFFTLSYWYWSEKDGDSSVFYIVMELCDSDLEEWMQANPCGNRDRREVLQYVTDIAAGLRFLHFYDGGLIHRDLAARNILLKHNVVIGSDPPRTVAKISDLGLASDKTSAATGEQFPLHSSGWRWGGPFPPPELPSVPTSSPLNYNESID</sequence>
<dbReference type="SMART" id="SM00219">
    <property type="entry name" value="TyrKc"/>
    <property type="match status" value="1"/>
</dbReference>
<dbReference type="SMART" id="SM00248">
    <property type="entry name" value="ANK"/>
    <property type="match status" value="8"/>
</dbReference>
<reference evidence="2" key="1">
    <citation type="submission" date="2020-11" db="EMBL/GenBank/DDBJ databases">
        <authorList>
            <person name="Tran Van P."/>
        </authorList>
    </citation>
    <scope>NUCLEOTIDE SEQUENCE</scope>
</reference>
<feature type="non-terminal residue" evidence="2">
    <location>
        <position position="572"/>
    </location>
</feature>
<dbReference type="Gene3D" id="1.10.510.10">
    <property type="entry name" value="Transferase(Phosphotransferase) domain 1"/>
    <property type="match status" value="1"/>
</dbReference>
<dbReference type="PANTHER" id="PTHR44207:SF2">
    <property type="entry name" value="REPEAT PROTEIN, PUTATIVE-RELATED"/>
    <property type="match status" value="1"/>
</dbReference>
<dbReference type="Gene3D" id="1.25.40.20">
    <property type="entry name" value="Ankyrin repeat-containing domain"/>
    <property type="match status" value="1"/>
</dbReference>
<accession>A0A7R8ZSS0</accession>
<dbReference type="SUPFAM" id="SSF48403">
    <property type="entry name" value="Ankyrin repeat"/>
    <property type="match status" value="1"/>
</dbReference>
<dbReference type="Pfam" id="PF12796">
    <property type="entry name" value="Ank_2"/>
    <property type="match status" value="2"/>
</dbReference>
<proteinExistence type="predicted"/>
<dbReference type="EMBL" id="OB673631">
    <property type="protein sequence ID" value="CAD7235588.1"/>
    <property type="molecule type" value="Genomic_DNA"/>
</dbReference>
<dbReference type="CDD" id="cd00180">
    <property type="entry name" value="PKc"/>
    <property type="match status" value="1"/>
</dbReference>
<dbReference type="PROSITE" id="PS50088">
    <property type="entry name" value="ANK_REPEAT"/>
    <property type="match status" value="4"/>
</dbReference>
<organism evidence="2">
    <name type="scientific">Cyprideis torosa</name>
    <dbReference type="NCBI Taxonomy" id="163714"/>
    <lineage>
        <taxon>Eukaryota</taxon>
        <taxon>Metazoa</taxon>
        <taxon>Ecdysozoa</taxon>
        <taxon>Arthropoda</taxon>
        <taxon>Crustacea</taxon>
        <taxon>Oligostraca</taxon>
        <taxon>Ostracoda</taxon>
        <taxon>Podocopa</taxon>
        <taxon>Podocopida</taxon>
        <taxon>Cytherocopina</taxon>
        <taxon>Cytheroidea</taxon>
        <taxon>Cytherideidae</taxon>
        <taxon>Cyprideis</taxon>
    </lineage>
</organism>
<dbReference type="PROSITE" id="PS50297">
    <property type="entry name" value="ANK_REP_REGION"/>
    <property type="match status" value="3"/>
</dbReference>
<dbReference type="GO" id="GO:0005524">
    <property type="term" value="F:ATP binding"/>
    <property type="evidence" value="ECO:0007669"/>
    <property type="project" value="UniProtKB-UniRule"/>
</dbReference>
<dbReference type="InterPro" id="IPR002110">
    <property type="entry name" value="Ankyrin_rpt"/>
</dbReference>
<dbReference type="Pfam" id="PF07714">
    <property type="entry name" value="PK_Tyr_Ser-Thr"/>
    <property type="match status" value="1"/>
</dbReference>
<dbReference type="InterPro" id="IPR017441">
    <property type="entry name" value="Protein_kinase_ATP_BS"/>
</dbReference>
<dbReference type="AlphaFoldDB" id="A0A7R8ZSS0"/>